<evidence type="ECO:0000259" key="1">
    <source>
        <dbReference type="Pfam" id="PF21834"/>
    </source>
</evidence>
<dbReference type="EMBL" id="JAATJE010000002">
    <property type="protein sequence ID" value="NJC35277.1"/>
    <property type="molecule type" value="Genomic_DNA"/>
</dbReference>
<organism evidence="2 3">
    <name type="scientific">Sphingomonas jejuensis</name>
    <dbReference type="NCBI Taxonomy" id="904715"/>
    <lineage>
        <taxon>Bacteria</taxon>
        <taxon>Pseudomonadati</taxon>
        <taxon>Pseudomonadota</taxon>
        <taxon>Alphaproteobacteria</taxon>
        <taxon>Sphingomonadales</taxon>
        <taxon>Sphingomonadaceae</taxon>
        <taxon>Sphingomonas</taxon>
    </lineage>
</organism>
<accession>A0ABX0XPG7</accession>
<sequence>MPLYFFNLEGEAREEDETGTDFADVHAAQLEAIRFAGEVLRQEPHRLMHGPLRLEVCDSARAVRFVLDIGITAPGIAR</sequence>
<evidence type="ECO:0000313" key="3">
    <source>
        <dbReference type="Proteomes" id="UP000734218"/>
    </source>
</evidence>
<comment type="caution">
    <text evidence="2">The sequence shown here is derived from an EMBL/GenBank/DDBJ whole genome shotgun (WGS) entry which is preliminary data.</text>
</comment>
<dbReference type="RefSeq" id="WP_167956048.1">
    <property type="nucleotide sequence ID" value="NZ_JAATJE010000002.1"/>
</dbReference>
<feature type="domain" description="DUF6894" evidence="1">
    <location>
        <begin position="3"/>
        <end position="68"/>
    </location>
</feature>
<evidence type="ECO:0000313" key="2">
    <source>
        <dbReference type="EMBL" id="NJC35277.1"/>
    </source>
</evidence>
<dbReference type="InterPro" id="IPR054189">
    <property type="entry name" value="DUF6894"/>
</dbReference>
<reference evidence="2 3" key="1">
    <citation type="submission" date="2020-03" db="EMBL/GenBank/DDBJ databases">
        <title>Genomic Encyclopedia of Type Strains, Phase IV (KMG-IV): sequencing the most valuable type-strain genomes for metagenomic binning, comparative biology and taxonomic classification.</title>
        <authorList>
            <person name="Goeker M."/>
        </authorList>
    </citation>
    <scope>NUCLEOTIDE SEQUENCE [LARGE SCALE GENOMIC DNA]</scope>
    <source>
        <strain evidence="2 3">DSM 27651</strain>
    </source>
</reference>
<protein>
    <recommendedName>
        <fullName evidence="1">DUF6894 domain-containing protein</fullName>
    </recommendedName>
</protein>
<proteinExistence type="predicted"/>
<dbReference type="Pfam" id="PF21834">
    <property type="entry name" value="DUF6894"/>
    <property type="match status" value="1"/>
</dbReference>
<name>A0ABX0XPG7_9SPHN</name>
<keyword evidence="3" id="KW-1185">Reference proteome</keyword>
<gene>
    <name evidence="2" type="ORF">GGR88_002791</name>
</gene>
<dbReference type="Proteomes" id="UP000734218">
    <property type="component" value="Unassembled WGS sequence"/>
</dbReference>